<sequence length="440" mass="49257">MGNRWSNRSNKSIMAENQQPGKYDAVLGGENPPPVYGSVLGGIEGVKRRLSNPVEDVKLAALSDALNYQEAGLNLVIQALQGKSKRLERYAYKLLRKRKETQVKQVLEHYQPWDLFERLQGYIGYQGQHAGRFANRYVEDYSSESGIENPENTAYALRWDYDGVKRSSTEGNRPSIAEQITSISQDSRAGKLEALIIGLWADDTEVGSDEIVNRLVDAKNKLTNLEAIFIGDIHYQESEISWIAQSDISPILRAYPQLKVLQIRGGERLQFSPPVRHNNLQTLIVETGGLSSETVAQICNLNLPALEHLELWLGADEYGGDCTVIDIKPILEDLIFPDLSYLGLRNSQFADDIAEAVIKSDLIKTISVLDLSLGNLTDKGAEILLNCSDVNELDILNVSEARLSEKMICKLAKLDCRLLADKQETDNDYDDEYRYCAVTE</sequence>
<evidence type="ECO:0000313" key="1">
    <source>
        <dbReference type="EMBL" id="BAY82615.1"/>
    </source>
</evidence>
<keyword evidence="2" id="KW-1185">Reference proteome</keyword>
<dbReference type="SUPFAM" id="SSF52047">
    <property type="entry name" value="RNI-like"/>
    <property type="match status" value="1"/>
</dbReference>
<organism evidence="1 2">
    <name type="scientific">Calothrix parasitica NIES-267</name>
    <dbReference type="NCBI Taxonomy" id="1973488"/>
    <lineage>
        <taxon>Bacteria</taxon>
        <taxon>Bacillati</taxon>
        <taxon>Cyanobacteriota</taxon>
        <taxon>Cyanophyceae</taxon>
        <taxon>Nostocales</taxon>
        <taxon>Calotrichaceae</taxon>
        <taxon>Calothrix</taxon>
    </lineage>
</organism>
<dbReference type="NCBIfam" id="NF038076">
    <property type="entry name" value="fam_STM4015"/>
    <property type="match status" value="1"/>
</dbReference>
<accession>A0A1Z4LMZ1</accession>
<protein>
    <submittedName>
        <fullName evidence="1">Leucine rich repeat variant</fullName>
    </submittedName>
</protein>
<reference evidence="1 2" key="1">
    <citation type="submission" date="2017-06" db="EMBL/GenBank/DDBJ databases">
        <title>Genome sequencing of cyanobaciteial culture collection at National Institute for Environmental Studies (NIES).</title>
        <authorList>
            <person name="Hirose Y."/>
            <person name="Shimura Y."/>
            <person name="Fujisawa T."/>
            <person name="Nakamura Y."/>
            <person name="Kawachi M."/>
        </authorList>
    </citation>
    <scope>NUCLEOTIDE SEQUENCE [LARGE SCALE GENOMIC DNA]</scope>
    <source>
        <strain evidence="1 2">NIES-267</strain>
    </source>
</reference>
<name>A0A1Z4LMZ1_9CYAN</name>
<proteinExistence type="predicted"/>
<dbReference type="InterPro" id="IPR032675">
    <property type="entry name" value="LRR_dom_sf"/>
</dbReference>
<gene>
    <name evidence="1" type="ORF">NIES267_20980</name>
</gene>
<dbReference type="InterPro" id="IPR047722">
    <property type="entry name" value="STM4015-like"/>
</dbReference>
<evidence type="ECO:0000313" key="2">
    <source>
        <dbReference type="Proteomes" id="UP000218418"/>
    </source>
</evidence>
<dbReference type="Proteomes" id="UP000218418">
    <property type="component" value="Chromosome"/>
</dbReference>
<dbReference type="AlphaFoldDB" id="A0A1Z4LMZ1"/>
<dbReference type="Gene3D" id="3.80.10.10">
    <property type="entry name" value="Ribonuclease Inhibitor"/>
    <property type="match status" value="1"/>
</dbReference>
<dbReference type="EMBL" id="AP018227">
    <property type="protein sequence ID" value="BAY82615.1"/>
    <property type="molecule type" value="Genomic_DNA"/>
</dbReference>